<organism evidence="1 2">
    <name type="scientific">Dentiscutata erythropus</name>
    <dbReference type="NCBI Taxonomy" id="1348616"/>
    <lineage>
        <taxon>Eukaryota</taxon>
        <taxon>Fungi</taxon>
        <taxon>Fungi incertae sedis</taxon>
        <taxon>Mucoromycota</taxon>
        <taxon>Glomeromycotina</taxon>
        <taxon>Glomeromycetes</taxon>
        <taxon>Diversisporales</taxon>
        <taxon>Gigasporaceae</taxon>
        <taxon>Dentiscutata</taxon>
    </lineage>
</organism>
<dbReference type="AlphaFoldDB" id="A0A9N9DMM9"/>
<evidence type="ECO:0000313" key="2">
    <source>
        <dbReference type="Proteomes" id="UP000789405"/>
    </source>
</evidence>
<proteinExistence type="predicted"/>
<gene>
    <name evidence="1" type="ORF">DERYTH_LOCUS9945</name>
</gene>
<protein>
    <submittedName>
        <fullName evidence="1">22475_t:CDS:1</fullName>
    </submittedName>
</protein>
<dbReference type="OrthoDB" id="2347530at2759"/>
<sequence length="119" mass="14308">MPKKLSKTKPALNEEELKKRFLAWYNNSNERSEARSLKKNDTIKIKKTSEKNKFPSTKTGLKKIKDKIRKDNHRKRMEKMNSYNEDTLQDTEGIKRDNIEQNLRYFTFNPKEIDKELDE</sequence>
<dbReference type="Proteomes" id="UP000789405">
    <property type="component" value="Unassembled WGS sequence"/>
</dbReference>
<dbReference type="EMBL" id="CAJVPY010005594">
    <property type="protein sequence ID" value="CAG8646478.1"/>
    <property type="molecule type" value="Genomic_DNA"/>
</dbReference>
<keyword evidence="2" id="KW-1185">Reference proteome</keyword>
<evidence type="ECO:0000313" key="1">
    <source>
        <dbReference type="EMBL" id="CAG8646478.1"/>
    </source>
</evidence>
<reference evidence="1" key="1">
    <citation type="submission" date="2021-06" db="EMBL/GenBank/DDBJ databases">
        <authorList>
            <person name="Kallberg Y."/>
            <person name="Tangrot J."/>
            <person name="Rosling A."/>
        </authorList>
    </citation>
    <scope>NUCLEOTIDE SEQUENCE</scope>
    <source>
        <strain evidence="1">MA453B</strain>
    </source>
</reference>
<accession>A0A9N9DMM9</accession>
<name>A0A9N9DMM9_9GLOM</name>
<comment type="caution">
    <text evidence="1">The sequence shown here is derived from an EMBL/GenBank/DDBJ whole genome shotgun (WGS) entry which is preliminary data.</text>
</comment>